<evidence type="ECO:0000256" key="2">
    <source>
        <dbReference type="SAM" id="Phobius"/>
    </source>
</evidence>
<gene>
    <name evidence="3" type="ORF">SsS58_06582</name>
</gene>
<feature type="compositionally biased region" description="Basic residues" evidence="1">
    <location>
        <begin position="64"/>
        <end position="76"/>
    </location>
</feature>
<accession>A0A100JUZ3</accession>
<keyword evidence="2" id="KW-0812">Transmembrane</keyword>
<feature type="transmembrane region" description="Helical" evidence="2">
    <location>
        <begin position="87"/>
        <end position="109"/>
    </location>
</feature>
<organism evidence="3 4">
    <name type="scientific">Streptomyces scabiei</name>
    <dbReference type="NCBI Taxonomy" id="1930"/>
    <lineage>
        <taxon>Bacteria</taxon>
        <taxon>Bacillati</taxon>
        <taxon>Actinomycetota</taxon>
        <taxon>Actinomycetes</taxon>
        <taxon>Kitasatosporales</taxon>
        <taxon>Streptomycetaceae</taxon>
        <taxon>Streptomyces</taxon>
    </lineage>
</organism>
<dbReference type="Pfam" id="PF10935">
    <property type="entry name" value="DUF2637"/>
    <property type="match status" value="1"/>
</dbReference>
<proteinExistence type="predicted"/>
<feature type="transmembrane region" description="Helical" evidence="2">
    <location>
        <begin position="185"/>
        <end position="204"/>
    </location>
</feature>
<evidence type="ECO:0008006" key="5">
    <source>
        <dbReference type="Google" id="ProtNLM"/>
    </source>
</evidence>
<reference evidence="4" key="3">
    <citation type="submission" date="2016-02" db="EMBL/GenBank/DDBJ databases">
        <title>Draft genome of pathogenic Streptomyces sp. in Japan.</title>
        <authorList>
            <person name="Tomihama T."/>
            <person name="Ikenaga M."/>
            <person name="Sakai M."/>
            <person name="Okubo T."/>
            <person name="Ikeda S."/>
        </authorList>
    </citation>
    <scope>NUCLEOTIDE SEQUENCE [LARGE SCALE GENOMIC DNA]</scope>
    <source>
        <strain evidence="4">S58</strain>
    </source>
</reference>
<protein>
    <recommendedName>
        <fullName evidence="5">Integral membrane protein</fullName>
    </recommendedName>
</protein>
<dbReference type="Proteomes" id="UP000067448">
    <property type="component" value="Unassembled WGS sequence"/>
</dbReference>
<reference evidence="4" key="1">
    <citation type="submission" date="2015-11" db="EMBL/GenBank/DDBJ databases">
        <authorList>
            <consortium name="Cross-ministerial Strategic Innovation Promotion Program (SIP) consortium"/>
            <person name="Tomihama T."/>
            <person name="Ikenaga M."/>
            <person name="Sakai M."/>
            <person name="Okubo T."/>
            <person name="Ikeda S."/>
        </authorList>
    </citation>
    <scope>NUCLEOTIDE SEQUENCE [LARGE SCALE GENOMIC DNA]</scope>
    <source>
        <strain evidence="4">S58</strain>
    </source>
</reference>
<dbReference type="AlphaFoldDB" id="A0A100JUZ3"/>
<name>A0A100JUZ3_STRSC</name>
<keyword evidence="2" id="KW-1133">Transmembrane helix</keyword>
<keyword evidence="2" id="KW-0472">Membrane</keyword>
<evidence type="ECO:0000313" key="4">
    <source>
        <dbReference type="Proteomes" id="UP000067448"/>
    </source>
</evidence>
<reference evidence="3 4" key="2">
    <citation type="journal article" date="2016" name="Genome Announc.">
        <title>Draft Genome Sequences of Streptomyces scabiei S58, Streptomyces turgidiscabies T45, and Streptomyces acidiscabies a10, the Pathogens of Potato Common Scab, Isolated in Japan.</title>
        <authorList>
            <person name="Tomihama T."/>
            <person name="Nishi Y."/>
            <person name="Sakai M."/>
            <person name="Ikenaga M."/>
            <person name="Okubo T."/>
            <person name="Ikeda S."/>
        </authorList>
    </citation>
    <scope>NUCLEOTIDE SEQUENCE [LARGE SCALE GENOMIC DNA]</scope>
    <source>
        <strain evidence="3 4">S58</strain>
    </source>
</reference>
<evidence type="ECO:0000256" key="1">
    <source>
        <dbReference type="SAM" id="MobiDB-lite"/>
    </source>
</evidence>
<evidence type="ECO:0000313" key="3">
    <source>
        <dbReference type="EMBL" id="GAQ66152.1"/>
    </source>
</evidence>
<dbReference type="EMBL" id="BCMM01000037">
    <property type="protein sequence ID" value="GAQ66152.1"/>
    <property type="molecule type" value="Genomic_DNA"/>
</dbReference>
<dbReference type="OrthoDB" id="3855580at2"/>
<comment type="caution">
    <text evidence="3">The sequence shown here is derived from an EMBL/GenBank/DDBJ whole genome shotgun (WGS) entry which is preliminary data.</text>
</comment>
<sequence length="228" mass="25302">MRTDYDAVDHHFDGPQPFETQPIWLPGPRAASGVWDPNDDLIHMPYMAHTMDVPVPPLPDLRDRPRRPVSRRRPRPGAHFLSKNPRIVPVFFLITTIAVCALTMLYWSVSYSYGQLRGIALLVVAEHLARWWPLTVYGPWLLAGLSILRASVQQRTARKSWAVMLLCSATAVALCIGQSTSSVLAMVIVGIPPITALVCFRELVGQFSAGQGPRHAADPLNGPKQNRP</sequence>
<feature type="transmembrane region" description="Helical" evidence="2">
    <location>
        <begin position="160"/>
        <end position="179"/>
    </location>
</feature>
<dbReference type="InterPro" id="IPR021235">
    <property type="entry name" value="DUF2637"/>
</dbReference>
<feature type="transmembrane region" description="Helical" evidence="2">
    <location>
        <begin position="129"/>
        <end position="148"/>
    </location>
</feature>
<feature type="region of interest" description="Disordered" evidence="1">
    <location>
        <begin position="57"/>
        <end position="77"/>
    </location>
</feature>